<evidence type="ECO:0000256" key="1">
    <source>
        <dbReference type="ARBA" id="ARBA00004275"/>
    </source>
</evidence>
<dbReference type="PANTHER" id="PTHR10130">
    <property type="entry name" value="PEROXISOMAL TARGETING SIGNAL 1 RECEPTOR PEX5"/>
    <property type="match status" value="1"/>
</dbReference>
<proteinExistence type="inferred from homology"/>
<dbReference type="PROSITE" id="PS50293">
    <property type="entry name" value="TPR_REGION"/>
    <property type="match status" value="1"/>
</dbReference>
<evidence type="ECO:0000256" key="5">
    <source>
        <dbReference type="ARBA" id="ARBA00022737"/>
    </source>
</evidence>
<keyword evidence="6 8" id="KW-0802">TPR repeat</keyword>
<gene>
    <name evidence="9" type="ORF">BSL78_30210</name>
</gene>
<dbReference type="SMART" id="SM00028">
    <property type="entry name" value="TPR"/>
    <property type="match status" value="4"/>
</dbReference>
<comment type="similarity">
    <text evidence="3">Belongs to the peroxisomal targeting signal receptor family.</text>
</comment>
<dbReference type="InterPro" id="IPR011990">
    <property type="entry name" value="TPR-like_helical_dom_sf"/>
</dbReference>
<keyword evidence="10" id="KW-1185">Reference proteome</keyword>
<dbReference type="GO" id="GO:0016560">
    <property type="term" value="P:protein import into peroxisome matrix, docking"/>
    <property type="evidence" value="ECO:0007669"/>
    <property type="project" value="TreeGrafter"/>
</dbReference>
<evidence type="ECO:0000256" key="6">
    <source>
        <dbReference type="ARBA" id="ARBA00022803"/>
    </source>
</evidence>
<dbReference type="STRING" id="307972.A0A2G8JB71"/>
<dbReference type="OrthoDB" id="10006023at2759"/>
<reference evidence="9 10" key="1">
    <citation type="journal article" date="2017" name="PLoS Biol.">
        <title>The sea cucumber genome provides insights into morphological evolution and visceral regeneration.</title>
        <authorList>
            <person name="Zhang X."/>
            <person name="Sun L."/>
            <person name="Yuan J."/>
            <person name="Sun Y."/>
            <person name="Gao Y."/>
            <person name="Zhang L."/>
            <person name="Li S."/>
            <person name="Dai H."/>
            <person name="Hamel J.F."/>
            <person name="Liu C."/>
            <person name="Yu Y."/>
            <person name="Liu S."/>
            <person name="Lin W."/>
            <person name="Guo K."/>
            <person name="Jin S."/>
            <person name="Xu P."/>
            <person name="Storey K.B."/>
            <person name="Huan P."/>
            <person name="Zhang T."/>
            <person name="Zhou Y."/>
            <person name="Zhang J."/>
            <person name="Lin C."/>
            <person name="Li X."/>
            <person name="Xing L."/>
            <person name="Huo D."/>
            <person name="Sun M."/>
            <person name="Wang L."/>
            <person name="Mercier A."/>
            <person name="Li F."/>
            <person name="Yang H."/>
            <person name="Xiang J."/>
        </authorList>
    </citation>
    <scope>NUCLEOTIDE SEQUENCE [LARGE SCALE GENOMIC DNA]</scope>
    <source>
        <strain evidence="9">Shaxun</strain>
        <tissue evidence="9">Muscle</tissue>
    </source>
</reference>
<accession>A0A2G8JB71</accession>
<evidence type="ECO:0000256" key="7">
    <source>
        <dbReference type="ARBA" id="ARBA00023140"/>
    </source>
</evidence>
<dbReference type="Pfam" id="PF13181">
    <property type="entry name" value="TPR_8"/>
    <property type="match status" value="1"/>
</dbReference>
<dbReference type="InterPro" id="IPR024111">
    <property type="entry name" value="PEX5/PEX5L"/>
</dbReference>
<name>A0A2G8JB71_STIJA</name>
<dbReference type="GO" id="GO:0005052">
    <property type="term" value="F:peroxisome matrix targeting signal-1 binding"/>
    <property type="evidence" value="ECO:0007669"/>
    <property type="project" value="TreeGrafter"/>
</dbReference>
<dbReference type="InterPro" id="IPR019734">
    <property type="entry name" value="TPR_rpt"/>
</dbReference>
<evidence type="ECO:0000256" key="4">
    <source>
        <dbReference type="ARBA" id="ARBA00022490"/>
    </source>
</evidence>
<dbReference type="PROSITE" id="PS50005">
    <property type="entry name" value="TPR"/>
    <property type="match status" value="2"/>
</dbReference>
<protein>
    <submittedName>
        <fullName evidence="9">Putative peroxisomal targeting signal 1 receptor</fullName>
    </submittedName>
</protein>
<keyword evidence="9" id="KW-0675">Receptor</keyword>
<dbReference type="EMBL" id="MRZV01002866">
    <property type="protein sequence ID" value="PIK32979.1"/>
    <property type="molecule type" value="Genomic_DNA"/>
</dbReference>
<evidence type="ECO:0000256" key="3">
    <source>
        <dbReference type="ARBA" id="ARBA00005348"/>
    </source>
</evidence>
<keyword evidence="5" id="KW-0677">Repeat</keyword>
<keyword evidence="4" id="KW-0963">Cytoplasm</keyword>
<dbReference type="AlphaFoldDB" id="A0A2G8JB71"/>
<comment type="subcellular location">
    <subcellularLocation>
        <location evidence="2">Cytoplasm</location>
    </subcellularLocation>
    <subcellularLocation>
        <location evidence="1">Peroxisome</location>
    </subcellularLocation>
</comment>
<feature type="repeat" description="TPR" evidence="8">
    <location>
        <begin position="113"/>
        <end position="146"/>
    </location>
</feature>
<comment type="caution">
    <text evidence="9">The sequence shown here is derived from an EMBL/GenBank/DDBJ whole genome shotgun (WGS) entry which is preliminary data.</text>
</comment>
<evidence type="ECO:0000313" key="9">
    <source>
        <dbReference type="EMBL" id="PIK32979.1"/>
    </source>
</evidence>
<evidence type="ECO:0000313" key="10">
    <source>
        <dbReference type="Proteomes" id="UP000230750"/>
    </source>
</evidence>
<dbReference type="GO" id="GO:0005778">
    <property type="term" value="C:peroxisomal membrane"/>
    <property type="evidence" value="ECO:0007669"/>
    <property type="project" value="TreeGrafter"/>
</dbReference>
<dbReference type="Proteomes" id="UP000230750">
    <property type="component" value="Unassembled WGS sequence"/>
</dbReference>
<dbReference type="Gene3D" id="1.25.40.10">
    <property type="entry name" value="Tetratricopeptide repeat domain"/>
    <property type="match status" value="1"/>
</dbReference>
<feature type="repeat" description="TPR" evidence="8">
    <location>
        <begin position="79"/>
        <end position="112"/>
    </location>
</feature>
<keyword evidence="7" id="KW-0576">Peroxisome</keyword>
<dbReference type="Pfam" id="PF13432">
    <property type="entry name" value="TPR_16"/>
    <property type="match status" value="1"/>
</dbReference>
<evidence type="ECO:0000256" key="2">
    <source>
        <dbReference type="ARBA" id="ARBA00004496"/>
    </source>
</evidence>
<evidence type="ECO:0000256" key="8">
    <source>
        <dbReference type="PROSITE-ProRule" id="PRU00339"/>
    </source>
</evidence>
<dbReference type="GO" id="GO:0005829">
    <property type="term" value="C:cytosol"/>
    <property type="evidence" value="ECO:0007669"/>
    <property type="project" value="TreeGrafter"/>
</dbReference>
<organism evidence="9 10">
    <name type="scientific">Stichopus japonicus</name>
    <name type="common">Sea cucumber</name>
    <dbReference type="NCBI Taxonomy" id="307972"/>
    <lineage>
        <taxon>Eukaryota</taxon>
        <taxon>Metazoa</taxon>
        <taxon>Echinodermata</taxon>
        <taxon>Eleutherozoa</taxon>
        <taxon>Echinozoa</taxon>
        <taxon>Holothuroidea</taxon>
        <taxon>Aspidochirotacea</taxon>
        <taxon>Aspidochirotida</taxon>
        <taxon>Stichopodidae</taxon>
        <taxon>Apostichopus</taxon>
    </lineage>
</organism>
<dbReference type="SUPFAM" id="SSF48452">
    <property type="entry name" value="TPR-like"/>
    <property type="match status" value="1"/>
</dbReference>
<sequence length="230" mass="25468">MPTNLPALMTLAVSYTNESMQNQALEALHRWIGANPTYSSVARELQTKVPDFRIQSVMSRKCRISTLKLLGCHPNAVDADVQQGLGVLFNLSHEYAKAEDCFRAALAVRPQDSLVWNRLGATLANGGRSEEAIDAYRHALELSPGFIRSRYNLGISCVNLGAYKEATEHFITALTLQRSGRGPKGETSQMSDNIWGTLRMAVSLMGRADLYDAADKRDLDHLCRELDVKV</sequence>
<dbReference type="PANTHER" id="PTHR10130:SF0">
    <property type="entry name" value="GH08708P"/>
    <property type="match status" value="1"/>
</dbReference>